<dbReference type="SMART" id="SM00732">
    <property type="entry name" value="YqgFc"/>
    <property type="match status" value="1"/>
</dbReference>
<evidence type="ECO:0000313" key="9">
    <source>
        <dbReference type="Proteomes" id="UP000280296"/>
    </source>
</evidence>
<gene>
    <name evidence="8" type="primary">ruvX</name>
    <name evidence="8" type="ORF">TsocGM_12635</name>
</gene>
<dbReference type="InterPro" id="IPR005227">
    <property type="entry name" value="YqgF"/>
</dbReference>
<dbReference type="GO" id="GO:0000967">
    <property type="term" value="P:rRNA 5'-end processing"/>
    <property type="evidence" value="ECO:0007669"/>
    <property type="project" value="UniProtKB-UniRule"/>
</dbReference>
<evidence type="ECO:0000256" key="2">
    <source>
        <dbReference type="ARBA" id="ARBA00022517"/>
    </source>
</evidence>
<feature type="domain" description="YqgF/RNase H-like" evidence="7">
    <location>
        <begin position="2"/>
        <end position="102"/>
    </location>
</feature>
<dbReference type="EMBL" id="RYZH01000022">
    <property type="protein sequence ID" value="RUL87370.1"/>
    <property type="molecule type" value="Genomic_DNA"/>
</dbReference>
<dbReference type="Pfam" id="PF03652">
    <property type="entry name" value="RuvX"/>
    <property type="match status" value="1"/>
</dbReference>
<dbReference type="SUPFAM" id="SSF53098">
    <property type="entry name" value="Ribonuclease H-like"/>
    <property type="match status" value="1"/>
</dbReference>
<evidence type="ECO:0000256" key="5">
    <source>
        <dbReference type="HAMAP-Rule" id="MF_00651"/>
    </source>
</evidence>
<keyword evidence="9" id="KW-1185">Reference proteome</keyword>
<comment type="function">
    <text evidence="5">Could be a nuclease involved in processing of the 5'-end of pre-16S rRNA.</text>
</comment>
<evidence type="ECO:0000256" key="1">
    <source>
        <dbReference type="ARBA" id="ARBA00022490"/>
    </source>
</evidence>
<dbReference type="EC" id="3.1.-.-" evidence="5"/>
<dbReference type="Proteomes" id="UP000280296">
    <property type="component" value="Unassembled WGS sequence"/>
</dbReference>
<sequence>MKRILGLDFGIRRVGVAVSDPDRRLASPVEVYERRSDRLDAAYFRSLVEEYRVDLIVIGLPLLGHGAEGRSAESARTWGRWLSDQLGMPVRFVDERYSTVEAEELLREGGLKASRRKAIRDMIAARILLQAYLDAGCPDEEAPPMPLDDPSPSFEDEEEP</sequence>
<comment type="similarity">
    <text evidence="5">Belongs to the YqgF HJR family.</text>
</comment>
<organism evidence="8 9">
    <name type="scientific">Tautonia sociabilis</name>
    <dbReference type="NCBI Taxonomy" id="2080755"/>
    <lineage>
        <taxon>Bacteria</taxon>
        <taxon>Pseudomonadati</taxon>
        <taxon>Planctomycetota</taxon>
        <taxon>Planctomycetia</taxon>
        <taxon>Isosphaerales</taxon>
        <taxon>Isosphaeraceae</taxon>
        <taxon>Tautonia</taxon>
    </lineage>
</organism>
<dbReference type="GO" id="GO:0004518">
    <property type="term" value="F:nuclease activity"/>
    <property type="evidence" value="ECO:0007669"/>
    <property type="project" value="UniProtKB-KW"/>
</dbReference>
<evidence type="ECO:0000259" key="7">
    <source>
        <dbReference type="SMART" id="SM00732"/>
    </source>
</evidence>
<proteinExistence type="inferred from homology"/>
<dbReference type="AlphaFoldDB" id="A0A432MJF4"/>
<dbReference type="PANTHER" id="PTHR33317:SF4">
    <property type="entry name" value="POLYNUCLEOTIDYL TRANSFERASE, RIBONUCLEASE H-LIKE SUPERFAMILY PROTEIN"/>
    <property type="match status" value="1"/>
</dbReference>
<keyword evidence="3 5" id="KW-0540">Nuclease</keyword>
<comment type="subcellular location">
    <subcellularLocation>
        <location evidence="5">Cytoplasm</location>
    </subcellularLocation>
</comment>
<dbReference type="RefSeq" id="WP_126725734.1">
    <property type="nucleotide sequence ID" value="NZ_RYZH01000022.1"/>
</dbReference>
<dbReference type="NCBIfam" id="TIGR00250">
    <property type="entry name" value="RNAse_H_YqgF"/>
    <property type="match status" value="1"/>
</dbReference>
<dbReference type="OrthoDB" id="9790539at2"/>
<dbReference type="Gene3D" id="3.30.420.140">
    <property type="entry name" value="YqgF/RNase H-like domain"/>
    <property type="match status" value="1"/>
</dbReference>
<name>A0A432MJF4_9BACT</name>
<accession>A0A432MJF4</accession>
<evidence type="ECO:0000256" key="4">
    <source>
        <dbReference type="ARBA" id="ARBA00022801"/>
    </source>
</evidence>
<dbReference type="GO" id="GO:0016788">
    <property type="term" value="F:hydrolase activity, acting on ester bonds"/>
    <property type="evidence" value="ECO:0007669"/>
    <property type="project" value="UniProtKB-UniRule"/>
</dbReference>
<evidence type="ECO:0000256" key="3">
    <source>
        <dbReference type="ARBA" id="ARBA00022722"/>
    </source>
</evidence>
<dbReference type="GO" id="GO:0005829">
    <property type="term" value="C:cytosol"/>
    <property type="evidence" value="ECO:0007669"/>
    <property type="project" value="TreeGrafter"/>
</dbReference>
<keyword evidence="2 5" id="KW-0690">Ribosome biogenesis</keyword>
<comment type="caution">
    <text evidence="8">The sequence shown here is derived from an EMBL/GenBank/DDBJ whole genome shotgun (WGS) entry which is preliminary data.</text>
</comment>
<dbReference type="HAMAP" id="MF_00651">
    <property type="entry name" value="Nuclease_YqgF"/>
    <property type="match status" value="1"/>
</dbReference>
<feature type="region of interest" description="Disordered" evidence="6">
    <location>
        <begin position="138"/>
        <end position="160"/>
    </location>
</feature>
<reference evidence="8 9" key="2">
    <citation type="submission" date="2019-01" db="EMBL/GenBank/DDBJ databases">
        <title>Tautonia sociabilis, a novel thermotolerant planctomycete of Isosphaeraceae family, isolated from a 4000 m deep subterranean habitat.</title>
        <authorList>
            <person name="Kovaleva O.L."/>
            <person name="Elcheninov A.G."/>
            <person name="Van Heerden E."/>
            <person name="Toshchakov S.V."/>
            <person name="Novikov A."/>
            <person name="Bonch-Osmolovskaya E.A."/>
            <person name="Kublanov I.V."/>
        </authorList>
    </citation>
    <scope>NUCLEOTIDE SEQUENCE [LARGE SCALE GENOMIC DNA]</scope>
    <source>
        <strain evidence="8 9">GM2012</strain>
    </source>
</reference>
<dbReference type="InterPro" id="IPR012337">
    <property type="entry name" value="RNaseH-like_sf"/>
</dbReference>
<dbReference type="PANTHER" id="PTHR33317">
    <property type="entry name" value="POLYNUCLEOTIDYL TRANSFERASE, RIBONUCLEASE H-LIKE SUPERFAMILY PROTEIN"/>
    <property type="match status" value="1"/>
</dbReference>
<dbReference type="InterPro" id="IPR006641">
    <property type="entry name" value="YqgF/RNaseH-like_dom"/>
</dbReference>
<reference evidence="8 9" key="1">
    <citation type="submission" date="2018-12" db="EMBL/GenBank/DDBJ databases">
        <authorList>
            <person name="Toschakov S.V."/>
        </authorList>
    </citation>
    <scope>NUCLEOTIDE SEQUENCE [LARGE SCALE GENOMIC DNA]</scope>
    <source>
        <strain evidence="8 9">GM2012</strain>
    </source>
</reference>
<dbReference type="CDD" id="cd16964">
    <property type="entry name" value="YqgF"/>
    <property type="match status" value="1"/>
</dbReference>
<evidence type="ECO:0000313" key="8">
    <source>
        <dbReference type="EMBL" id="RUL87370.1"/>
    </source>
</evidence>
<keyword evidence="4 5" id="KW-0378">Hydrolase</keyword>
<protein>
    <recommendedName>
        <fullName evidence="5">Putative pre-16S rRNA nuclease</fullName>
        <ecNumber evidence="5">3.1.-.-</ecNumber>
    </recommendedName>
</protein>
<keyword evidence="1 5" id="KW-0963">Cytoplasm</keyword>
<evidence type="ECO:0000256" key="6">
    <source>
        <dbReference type="SAM" id="MobiDB-lite"/>
    </source>
</evidence>
<dbReference type="InterPro" id="IPR037027">
    <property type="entry name" value="YqgF/RNaseH-like_dom_sf"/>
</dbReference>